<dbReference type="InterPro" id="IPR043129">
    <property type="entry name" value="ATPase_NBD"/>
</dbReference>
<evidence type="ECO:0000313" key="3">
    <source>
        <dbReference type="Proteomes" id="UP000298656"/>
    </source>
</evidence>
<sequence length="565" mass="62335">MNDWKSALRAIKKQSLTAKTKEERRRQDADSKPREIRGIDATTWLESLKKNPKSGPHETSACKSPPTVHSQQNSENRLRAATSTPIAKTRSICTLKRNAESEELKGVPETLDQQQRGALTRRSFYKSPEPWVTAGARSQYTPSPSSRPLDIVIGLDFGTSYTKAAVGMRDQIFPVGWEGISAAPDKYLLPTEYSELDDGSCHIGQAPGVPFERVRQRLKQPFIEPAVSAESIATAAVFVAIVLRYVRAWIYRHHGSKIGLGHIRWLLNIGVPSNGLETERMEVTYKKLGSLAWSLSLGEADIHLKQAREGVLAGKLNTGSNDLIDLRALPEFVAQIAGYVQSPQRKLGLHALADVGGGTFDLVTFIVHERDEESVFPFLVPEVRLLGTQMLNQNRLVGASPPDNATLPDELQPVPNAKEYAEASGISEDQIRLRDGIFWKAVSGMVENVLCRTKQLRYRLSPAWHDGLPTFLTGGGAKVDGYAVSVQAGGQRSARVVNLMPLPLHPRLADFSGERDEYQRISVACGLALDAFSLGQIVPAKDVEDDVPIRSKPIERPDRDELYPD</sequence>
<dbReference type="SUPFAM" id="SSF53067">
    <property type="entry name" value="Actin-like ATPase domain"/>
    <property type="match status" value="1"/>
</dbReference>
<dbReference type="EMBL" id="CP040077">
    <property type="protein sequence ID" value="QCP47925.1"/>
    <property type="molecule type" value="Genomic_DNA"/>
</dbReference>
<proteinExistence type="predicted"/>
<dbReference type="RefSeq" id="WP_137330767.1">
    <property type="nucleotide sequence ID" value="NZ_CP040077.1"/>
</dbReference>
<feature type="compositionally biased region" description="Basic and acidic residues" evidence="1">
    <location>
        <begin position="19"/>
        <end position="38"/>
    </location>
</feature>
<dbReference type="KEGG" id="tvl:FAZ95_01250"/>
<name>A0A4P8IK46_9BURK</name>
<feature type="region of interest" description="Disordered" evidence="1">
    <location>
        <begin position="546"/>
        <end position="565"/>
    </location>
</feature>
<keyword evidence="3" id="KW-1185">Reference proteome</keyword>
<accession>A0A4P8IK46</accession>
<feature type="region of interest" description="Disordered" evidence="1">
    <location>
        <begin position="1"/>
        <end position="84"/>
    </location>
</feature>
<dbReference type="AlphaFoldDB" id="A0A4P8IK46"/>
<feature type="compositionally biased region" description="Polar residues" evidence="1">
    <location>
        <begin position="67"/>
        <end position="84"/>
    </location>
</feature>
<dbReference type="Proteomes" id="UP000298656">
    <property type="component" value="Chromosome 1"/>
</dbReference>
<protein>
    <submittedName>
        <fullName evidence="2">Uncharacterized protein</fullName>
    </submittedName>
</protein>
<dbReference type="OrthoDB" id="5464671at2"/>
<feature type="compositionally biased region" description="Basic and acidic residues" evidence="1">
    <location>
        <begin position="547"/>
        <end position="565"/>
    </location>
</feature>
<evidence type="ECO:0000313" key="2">
    <source>
        <dbReference type="EMBL" id="QCP47925.1"/>
    </source>
</evidence>
<gene>
    <name evidence="2" type="ORF">FAZ95_01250</name>
</gene>
<evidence type="ECO:0000256" key="1">
    <source>
        <dbReference type="SAM" id="MobiDB-lite"/>
    </source>
</evidence>
<reference evidence="2 3" key="1">
    <citation type="submission" date="2019-05" db="EMBL/GenBank/DDBJ databases">
        <title>Burkholderia sp. DHOD12, isolated from subtropical forest soil.</title>
        <authorList>
            <person name="Gao Z.-H."/>
            <person name="Qiu L.-H."/>
        </authorList>
    </citation>
    <scope>NUCLEOTIDE SEQUENCE [LARGE SCALE GENOMIC DNA]</scope>
    <source>
        <strain evidence="2 3">DHOD12</strain>
    </source>
</reference>
<organism evidence="2 3">
    <name type="scientific">Trinickia violacea</name>
    <dbReference type="NCBI Taxonomy" id="2571746"/>
    <lineage>
        <taxon>Bacteria</taxon>
        <taxon>Pseudomonadati</taxon>
        <taxon>Pseudomonadota</taxon>
        <taxon>Betaproteobacteria</taxon>
        <taxon>Burkholderiales</taxon>
        <taxon>Burkholderiaceae</taxon>
        <taxon>Trinickia</taxon>
    </lineage>
</organism>